<evidence type="ECO:0000313" key="2">
    <source>
        <dbReference type="Proteomes" id="UP001163835"/>
    </source>
</evidence>
<comment type="caution">
    <text evidence="1">The sequence shown here is derived from an EMBL/GenBank/DDBJ whole genome shotgun (WGS) entry which is preliminary data.</text>
</comment>
<organism evidence="1 2">
    <name type="scientific">Lentinula aff. lateritia</name>
    <dbReference type="NCBI Taxonomy" id="2804960"/>
    <lineage>
        <taxon>Eukaryota</taxon>
        <taxon>Fungi</taxon>
        <taxon>Dikarya</taxon>
        <taxon>Basidiomycota</taxon>
        <taxon>Agaricomycotina</taxon>
        <taxon>Agaricomycetes</taxon>
        <taxon>Agaricomycetidae</taxon>
        <taxon>Agaricales</taxon>
        <taxon>Marasmiineae</taxon>
        <taxon>Omphalotaceae</taxon>
        <taxon>Lentinula</taxon>
    </lineage>
</organism>
<dbReference type="EMBL" id="MU796379">
    <property type="protein sequence ID" value="KAJ3804035.1"/>
    <property type="molecule type" value="Genomic_DNA"/>
</dbReference>
<reference evidence="1" key="1">
    <citation type="submission" date="2022-09" db="EMBL/GenBank/DDBJ databases">
        <title>A Global Phylogenomic Analysis of the Shiitake Genus Lentinula.</title>
        <authorList>
            <consortium name="DOE Joint Genome Institute"/>
            <person name="Sierra-Patev S."/>
            <person name="Min B."/>
            <person name="Naranjo-Ortiz M."/>
            <person name="Looney B."/>
            <person name="Konkel Z."/>
            <person name="Slot J.C."/>
            <person name="Sakamoto Y."/>
            <person name="Steenwyk J.L."/>
            <person name="Rokas A."/>
            <person name="Carro J."/>
            <person name="Camarero S."/>
            <person name="Ferreira P."/>
            <person name="Molpeceres G."/>
            <person name="Ruiz-Duenas F.J."/>
            <person name="Serrano A."/>
            <person name="Henrissat B."/>
            <person name="Drula E."/>
            <person name="Hughes K.W."/>
            <person name="Mata J.L."/>
            <person name="Ishikawa N.K."/>
            <person name="Vargas-Isla R."/>
            <person name="Ushijima S."/>
            <person name="Smith C.A."/>
            <person name="Ahrendt S."/>
            <person name="Andreopoulos W."/>
            <person name="He G."/>
            <person name="Labutti K."/>
            <person name="Lipzen A."/>
            <person name="Ng V."/>
            <person name="Riley R."/>
            <person name="Sandor L."/>
            <person name="Barry K."/>
            <person name="Martinez A.T."/>
            <person name="Xiao Y."/>
            <person name="Gibbons J.G."/>
            <person name="Terashima K."/>
            <person name="Grigoriev I.V."/>
            <person name="Hibbett D.S."/>
        </authorList>
    </citation>
    <scope>NUCLEOTIDE SEQUENCE</scope>
    <source>
        <strain evidence="1">TMI1499</strain>
    </source>
</reference>
<proteinExistence type="predicted"/>
<accession>A0ACC1TH31</accession>
<sequence length="137" mass="15212">AKANKLLPTEPHPWITSVLRPLKVFFGLSGKDGIGAVLKAEYISHVSTLKKAEESLRRLKRGPKSTTFSLFGSINSRDVEGKDEEHIRVQLILDVEALRKDAETLGIIPGNSEAFVALSNLVQSNDRESNSDFLFFF</sequence>
<keyword evidence="2" id="KW-1185">Reference proteome</keyword>
<name>A0ACC1TH31_9AGAR</name>
<evidence type="ECO:0000313" key="1">
    <source>
        <dbReference type="EMBL" id="KAJ3804035.1"/>
    </source>
</evidence>
<dbReference type="Proteomes" id="UP001163835">
    <property type="component" value="Unassembled WGS sequence"/>
</dbReference>
<protein>
    <submittedName>
        <fullName evidence="1">Uncharacterized protein</fullName>
    </submittedName>
</protein>
<gene>
    <name evidence="1" type="ORF">F5876DRAFT_53857</name>
</gene>
<feature type="non-terminal residue" evidence="1">
    <location>
        <position position="1"/>
    </location>
</feature>